<protein>
    <submittedName>
        <fullName evidence="1">Uncharacterized protein</fullName>
    </submittedName>
</protein>
<name>A0A1I5MZ02_9BACT</name>
<evidence type="ECO:0000313" key="1">
    <source>
        <dbReference type="EMBL" id="SFP14637.1"/>
    </source>
</evidence>
<dbReference type="AlphaFoldDB" id="A0A1I5MZ02"/>
<organism evidence="1 2">
    <name type="scientific">Pseudarcicella hirudinis</name>
    <dbReference type="NCBI Taxonomy" id="1079859"/>
    <lineage>
        <taxon>Bacteria</taxon>
        <taxon>Pseudomonadati</taxon>
        <taxon>Bacteroidota</taxon>
        <taxon>Cytophagia</taxon>
        <taxon>Cytophagales</taxon>
        <taxon>Flectobacillaceae</taxon>
        <taxon>Pseudarcicella</taxon>
    </lineage>
</organism>
<dbReference type="EMBL" id="FOXH01000001">
    <property type="protein sequence ID" value="SFP14637.1"/>
    <property type="molecule type" value="Genomic_DNA"/>
</dbReference>
<accession>A0A1I5MZ02</accession>
<gene>
    <name evidence="1" type="ORF">SAMN04515674_101513</name>
</gene>
<reference evidence="1 2" key="1">
    <citation type="submission" date="2016-10" db="EMBL/GenBank/DDBJ databases">
        <authorList>
            <person name="de Groot N.N."/>
        </authorList>
    </citation>
    <scope>NUCLEOTIDE SEQUENCE [LARGE SCALE GENOMIC DNA]</scope>
    <source>
        <strain evidence="2">E92,LMG 26720,CCM 7988</strain>
    </source>
</reference>
<evidence type="ECO:0000313" key="2">
    <source>
        <dbReference type="Proteomes" id="UP000199306"/>
    </source>
</evidence>
<dbReference type="Proteomes" id="UP000199306">
    <property type="component" value="Unassembled WGS sequence"/>
</dbReference>
<dbReference type="RefSeq" id="WP_092011592.1">
    <property type="nucleotide sequence ID" value="NZ_FOXH01000001.1"/>
</dbReference>
<dbReference type="STRING" id="1079859.SAMN04515674_101513"/>
<proteinExistence type="predicted"/>
<keyword evidence="2" id="KW-1185">Reference proteome</keyword>
<sequence length="63" mass="7082">MQNKRLSFGELKLISDMSGVPYDTLRATNNGVRNNMRARVAIDVYLDSKAGLTKKIIAELRDI</sequence>